<gene>
    <name evidence="2" type="ORF">PCOR1329_LOCUS38868</name>
</gene>
<feature type="region of interest" description="Disordered" evidence="1">
    <location>
        <begin position="1"/>
        <end position="28"/>
    </location>
</feature>
<evidence type="ECO:0000256" key="1">
    <source>
        <dbReference type="SAM" id="MobiDB-lite"/>
    </source>
</evidence>
<organism evidence="2 3">
    <name type="scientific">Prorocentrum cordatum</name>
    <dbReference type="NCBI Taxonomy" id="2364126"/>
    <lineage>
        <taxon>Eukaryota</taxon>
        <taxon>Sar</taxon>
        <taxon>Alveolata</taxon>
        <taxon>Dinophyceae</taxon>
        <taxon>Prorocentrales</taxon>
        <taxon>Prorocentraceae</taxon>
        <taxon>Prorocentrum</taxon>
    </lineage>
</organism>
<evidence type="ECO:0000313" key="3">
    <source>
        <dbReference type="Proteomes" id="UP001189429"/>
    </source>
</evidence>
<sequence>MISASRDRGPANGPPGMLLQAPPSSGAKQVHSAAIRPCRCLVYLYLLGREEVQQVALLERAACHTARCTSGDGAAPSTTKTSGGYGGELRSESRSAGSGQQ</sequence>
<comment type="caution">
    <text evidence="2">The sequence shown here is derived from an EMBL/GenBank/DDBJ whole genome shotgun (WGS) entry which is preliminary data.</text>
</comment>
<keyword evidence="3" id="KW-1185">Reference proteome</keyword>
<protein>
    <submittedName>
        <fullName evidence="2">Uncharacterized protein</fullName>
    </submittedName>
</protein>
<reference evidence="2" key="1">
    <citation type="submission" date="2023-10" db="EMBL/GenBank/DDBJ databases">
        <authorList>
            <person name="Chen Y."/>
            <person name="Shah S."/>
            <person name="Dougan E. K."/>
            <person name="Thang M."/>
            <person name="Chan C."/>
        </authorList>
    </citation>
    <scope>NUCLEOTIDE SEQUENCE [LARGE SCALE GENOMIC DNA]</scope>
</reference>
<evidence type="ECO:0000313" key="2">
    <source>
        <dbReference type="EMBL" id="CAK0844897.1"/>
    </source>
</evidence>
<accession>A0ABN9TGC8</accession>
<proteinExistence type="predicted"/>
<name>A0ABN9TGC8_9DINO</name>
<feature type="region of interest" description="Disordered" evidence="1">
    <location>
        <begin position="67"/>
        <end position="101"/>
    </location>
</feature>
<dbReference type="EMBL" id="CAUYUJ010014702">
    <property type="protein sequence ID" value="CAK0844897.1"/>
    <property type="molecule type" value="Genomic_DNA"/>
</dbReference>
<dbReference type="Proteomes" id="UP001189429">
    <property type="component" value="Unassembled WGS sequence"/>
</dbReference>